<dbReference type="Gene3D" id="2.60.200.20">
    <property type="match status" value="1"/>
</dbReference>
<dbReference type="InterPro" id="IPR008984">
    <property type="entry name" value="SMAD_FHA_dom_sf"/>
</dbReference>
<feature type="domain" description="FHA" evidence="3">
    <location>
        <begin position="483"/>
        <end position="533"/>
    </location>
</feature>
<feature type="transmembrane region" description="Helical" evidence="2">
    <location>
        <begin position="315"/>
        <end position="335"/>
    </location>
</feature>
<evidence type="ECO:0000256" key="1">
    <source>
        <dbReference type="SAM" id="MobiDB-lite"/>
    </source>
</evidence>
<keyword evidence="5" id="KW-1185">Reference proteome</keyword>
<keyword evidence="2" id="KW-0472">Membrane</keyword>
<proteinExistence type="predicted"/>
<evidence type="ECO:0000256" key="2">
    <source>
        <dbReference type="SAM" id="Phobius"/>
    </source>
</evidence>
<organism evidence="4 5">
    <name type="scientific">Paenibacillus septentrionalis</name>
    <dbReference type="NCBI Taxonomy" id="429342"/>
    <lineage>
        <taxon>Bacteria</taxon>
        <taxon>Bacillati</taxon>
        <taxon>Bacillota</taxon>
        <taxon>Bacilli</taxon>
        <taxon>Bacillales</taxon>
        <taxon>Paenibacillaceae</taxon>
        <taxon>Paenibacillus</taxon>
    </lineage>
</organism>
<dbReference type="InterPro" id="IPR050923">
    <property type="entry name" value="Cell_Proc_Reg/RNA_Proc"/>
</dbReference>
<evidence type="ECO:0000259" key="3">
    <source>
        <dbReference type="PROSITE" id="PS50006"/>
    </source>
</evidence>
<dbReference type="Proteomes" id="UP001596233">
    <property type="component" value="Unassembled WGS sequence"/>
</dbReference>
<dbReference type="RefSeq" id="WP_379231343.1">
    <property type="nucleotide sequence ID" value="NZ_JBHSTE010000001.1"/>
</dbReference>
<dbReference type="Pfam" id="PF00498">
    <property type="entry name" value="FHA"/>
    <property type="match status" value="1"/>
</dbReference>
<feature type="region of interest" description="Disordered" evidence="1">
    <location>
        <begin position="219"/>
        <end position="265"/>
    </location>
</feature>
<dbReference type="SMART" id="SM00240">
    <property type="entry name" value="FHA"/>
    <property type="match status" value="1"/>
</dbReference>
<keyword evidence="2" id="KW-1133">Transmembrane helix</keyword>
<dbReference type="CDD" id="cd00060">
    <property type="entry name" value="FHA"/>
    <property type="match status" value="1"/>
</dbReference>
<sequence>MAAKLIVMRSIHIDFTNYNGHQMTISGKEPFHRHELHELELNMLSDNTIHTLLSMSWLEVDDRISFNYEINGYRLITHVLRTEQLTMKQYYSLLLSIADGLATCYDYMLRPQCCMLDEQVMYIDDTKERIGLAYLPLRQPLSDQLGQSLLLLAVRWSSLVADLDTAGYHRILQLLSAAELPIHPLRQLLLDLIHEQTQTSVKQSLHDRKVNEKLASAMDQESFRAVHSSQHVPSSRTNHGEEAHKKRKLQLAEENEAQHQDQQEVQNQLLSKQHRVRTILESSEPPAFKHIEELEDDELELEEEDDAASLTWKHAAVAVLIVAAIGLSWFTLYAEKRSLDQLLLCSGITIGLLALLGLLLFKPIKTWMDTRGLDEPISFELMTEHAVHASSRLQSLQTAVEEGVPKQVMAQPAAPSSVSEGKPHSALHVGTAANQPKVTPKSHSLATVQLDEFHATVMLNQQPMLVRTLHGKQENIMLGDAPFLIGRAEEGVHYQEEAKGVSRVHLELEWRQGRLEVKDVGSRNGTYLNGQLMVAYKVYSLQAGDKLQLASQEGPVYEFVS</sequence>
<gene>
    <name evidence="4" type="ORF">ACFP56_03965</name>
</gene>
<comment type="caution">
    <text evidence="4">The sequence shown here is derived from an EMBL/GenBank/DDBJ whole genome shotgun (WGS) entry which is preliminary data.</text>
</comment>
<dbReference type="SUPFAM" id="SSF49879">
    <property type="entry name" value="SMAD/FHA domain"/>
    <property type="match status" value="1"/>
</dbReference>
<reference evidence="5" key="1">
    <citation type="journal article" date="2019" name="Int. J. Syst. Evol. Microbiol.">
        <title>The Global Catalogue of Microorganisms (GCM) 10K type strain sequencing project: providing services to taxonomists for standard genome sequencing and annotation.</title>
        <authorList>
            <consortium name="The Broad Institute Genomics Platform"/>
            <consortium name="The Broad Institute Genome Sequencing Center for Infectious Disease"/>
            <person name="Wu L."/>
            <person name="Ma J."/>
        </authorList>
    </citation>
    <scope>NUCLEOTIDE SEQUENCE [LARGE SCALE GENOMIC DNA]</scope>
    <source>
        <strain evidence="5">PCU 280</strain>
    </source>
</reference>
<dbReference type="PROSITE" id="PS50006">
    <property type="entry name" value="FHA_DOMAIN"/>
    <property type="match status" value="1"/>
</dbReference>
<evidence type="ECO:0000313" key="4">
    <source>
        <dbReference type="EMBL" id="MFC6331767.1"/>
    </source>
</evidence>
<feature type="compositionally biased region" description="Polar residues" evidence="1">
    <location>
        <begin position="227"/>
        <end position="237"/>
    </location>
</feature>
<dbReference type="Pfam" id="PF19909">
    <property type="entry name" value="DUF6382"/>
    <property type="match status" value="1"/>
</dbReference>
<feature type="transmembrane region" description="Helical" evidence="2">
    <location>
        <begin position="341"/>
        <end position="361"/>
    </location>
</feature>
<keyword evidence="2" id="KW-0812">Transmembrane</keyword>
<dbReference type="InterPro" id="IPR000253">
    <property type="entry name" value="FHA_dom"/>
</dbReference>
<evidence type="ECO:0000313" key="5">
    <source>
        <dbReference type="Proteomes" id="UP001596233"/>
    </source>
</evidence>
<name>A0ABW1UZ92_9BACL</name>
<dbReference type="InterPro" id="IPR045962">
    <property type="entry name" value="DUF6382"/>
</dbReference>
<protein>
    <submittedName>
        <fullName evidence="4">DUF6382 domain-containing protein</fullName>
    </submittedName>
</protein>
<dbReference type="PANTHER" id="PTHR23308">
    <property type="entry name" value="NUCLEAR INHIBITOR OF PROTEIN PHOSPHATASE-1"/>
    <property type="match status" value="1"/>
</dbReference>
<dbReference type="EMBL" id="JBHSTE010000001">
    <property type="protein sequence ID" value="MFC6331767.1"/>
    <property type="molecule type" value="Genomic_DNA"/>
</dbReference>
<accession>A0ABW1UZ92</accession>